<organism evidence="1">
    <name type="scientific">Rhizophagus irregularis (strain DAOM 181602 / DAOM 197198 / MUCL 43194)</name>
    <name type="common">Arbuscular mycorrhizal fungus</name>
    <name type="synonym">Glomus intraradices</name>
    <dbReference type="NCBI Taxonomy" id="747089"/>
    <lineage>
        <taxon>Eukaryota</taxon>
        <taxon>Fungi</taxon>
        <taxon>Fungi incertae sedis</taxon>
        <taxon>Mucoromycota</taxon>
        <taxon>Glomeromycotina</taxon>
        <taxon>Glomeromycetes</taxon>
        <taxon>Glomerales</taxon>
        <taxon>Glomeraceae</taxon>
        <taxon>Rhizophagus</taxon>
    </lineage>
</organism>
<dbReference type="HOGENOM" id="CLU_2373910_0_0_1"/>
<protein>
    <submittedName>
        <fullName evidence="1">Uncharacterized protein</fullName>
    </submittedName>
</protein>
<reference evidence="1" key="1">
    <citation type="submission" date="2013-07" db="EMBL/GenBank/DDBJ databases">
        <title>The genome of an arbuscular mycorrhizal fungus provides insights into the evolution of the oldest plant symbiosis.</title>
        <authorList>
            <consortium name="DOE Joint Genome Institute"/>
            <person name="Tisserant E."/>
            <person name="Malbreil M."/>
            <person name="Kuo A."/>
            <person name="Kohler A."/>
            <person name="Symeonidi A."/>
            <person name="Balestrini R."/>
            <person name="Charron P."/>
            <person name="Duensing N."/>
            <person name="Frei-dit-Frey N."/>
            <person name="Gianinazzi-Pearson V."/>
            <person name="Gilbert B."/>
            <person name="Handa Y."/>
            <person name="Hijri M."/>
            <person name="Kaul R."/>
            <person name="Kawaguchi M."/>
            <person name="Krajinski F."/>
            <person name="Lammers P."/>
            <person name="Lapierre D."/>
            <person name="Masclaux F.G."/>
            <person name="Murat C."/>
            <person name="Morin E."/>
            <person name="Ndikumana S."/>
            <person name="Pagni M."/>
            <person name="Petitpierre D."/>
            <person name="Requena N."/>
            <person name="Rosikiewicz P."/>
            <person name="Riley R."/>
            <person name="Saito K."/>
            <person name="San Clemente H."/>
            <person name="Shapiro H."/>
            <person name="van Tuinen D."/>
            <person name="Becard G."/>
            <person name="Bonfante P."/>
            <person name="Paszkowski U."/>
            <person name="Shachar-Hill Y."/>
            <person name="Young J.P."/>
            <person name="Sanders I.R."/>
            <person name="Henrissat B."/>
            <person name="Rensing S.A."/>
            <person name="Grigoriev I.V."/>
            <person name="Corradi N."/>
            <person name="Roux C."/>
            <person name="Martin F."/>
        </authorList>
    </citation>
    <scope>NUCLEOTIDE SEQUENCE</scope>
    <source>
        <strain evidence="1">DAOM 197198</strain>
    </source>
</reference>
<dbReference type="EMBL" id="KI300989">
    <property type="protein sequence ID" value="ERZ95762.1"/>
    <property type="molecule type" value="Genomic_DNA"/>
</dbReference>
<name>U9SP24_RHIID</name>
<accession>U9SP24</accession>
<sequence>MKDNREGGNFFDLIEEKLEKWGMPGGEAGEVRYEKKLRAFSSYTIEKAEIEARNVELLKQIMEENAKRDAENAQHNLVSGSSRVYTRNIGAGLLQ</sequence>
<evidence type="ECO:0000313" key="1">
    <source>
        <dbReference type="EMBL" id="ERZ95762.1"/>
    </source>
</evidence>
<gene>
    <name evidence="1" type="ORF">GLOINDRAFT_13305</name>
</gene>
<dbReference type="AlphaFoldDB" id="U9SP24"/>
<proteinExistence type="predicted"/>